<dbReference type="CDD" id="cd02509">
    <property type="entry name" value="GDP-M1P_Guanylyltransferase"/>
    <property type="match status" value="1"/>
</dbReference>
<organism evidence="13 14">
    <name type="scientific">Providencia sneebia DSM 19967</name>
    <dbReference type="NCBI Taxonomy" id="1141660"/>
    <lineage>
        <taxon>Bacteria</taxon>
        <taxon>Pseudomonadati</taxon>
        <taxon>Pseudomonadota</taxon>
        <taxon>Gammaproteobacteria</taxon>
        <taxon>Enterobacterales</taxon>
        <taxon>Morganellaceae</taxon>
        <taxon>Providencia</taxon>
    </lineage>
</organism>
<dbReference type="InterPro" id="IPR049577">
    <property type="entry name" value="GMPP_N"/>
</dbReference>
<comment type="catalytic activity">
    <reaction evidence="8">
        <text>alpha-D-mannose 1-phosphate + GTP + H(+) = GDP-alpha-D-mannose + diphosphate</text>
        <dbReference type="Rhea" id="RHEA:15229"/>
        <dbReference type="ChEBI" id="CHEBI:15378"/>
        <dbReference type="ChEBI" id="CHEBI:33019"/>
        <dbReference type="ChEBI" id="CHEBI:37565"/>
        <dbReference type="ChEBI" id="CHEBI:57527"/>
        <dbReference type="ChEBI" id="CHEBI:58409"/>
        <dbReference type="EC" id="2.7.7.13"/>
    </reaction>
</comment>
<dbReference type="InterPro" id="IPR005835">
    <property type="entry name" value="NTP_transferase_dom"/>
</dbReference>
<dbReference type="UniPathway" id="UPA00126">
    <property type="reaction ID" value="UER00930"/>
</dbReference>
<gene>
    <name evidence="13" type="ORF">OO7_01176</name>
</gene>
<dbReference type="InterPro" id="IPR001538">
    <property type="entry name" value="Man6P_isomerase-2_C"/>
</dbReference>
<dbReference type="SUPFAM" id="SSF51182">
    <property type="entry name" value="RmlC-like cupins"/>
    <property type="match status" value="1"/>
</dbReference>
<comment type="caution">
    <text evidence="13">The sequence shown here is derived from an EMBL/GenBank/DDBJ whole genome shotgun (WGS) entry which is preliminary data.</text>
</comment>
<keyword evidence="6" id="KW-0547">Nucleotide-binding</keyword>
<proteinExistence type="inferred from homology"/>
<evidence type="ECO:0000259" key="10">
    <source>
        <dbReference type="Pfam" id="PF00483"/>
    </source>
</evidence>
<dbReference type="AlphaFoldDB" id="K8WL42"/>
<dbReference type="EC" id="2.7.7.13" evidence="3"/>
<dbReference type="InterPro" id="IPR011051">
    <property type="entry name" value="RmlC_Cupin_sf"/>
</dbReference>
<dbReference type="OrthoDB" id="9806359at2"/>
<dbReference type="CDD" id="cd02213">
    <property type="entry name" value="cupin_PMI_typeII_C"/>
    <property type="match status" value="1"/>
</dbReference>
<dbReference type="RefSeq" id="WP_008914131.1">
    <property type="nucleotide sequence ID" value="NZ_CM001773.1"/>
</dbReference>
<evidence type="ECO:0000259" key="11">
    <source>
        <dbReference type="Pfam" id="PF01050"/>
    </source>
</evidence>
<keyword evidence="5 13" id="KW-0548">Nucleotidyltransferase</keyword>
<dbReference type="PATRIC" id="fig|1141660.3.peg.230"/>
<dbReference type="Gene3D" id="3.90.550.10">
    <property type="entry name" value="Spore Coat Polysaccharide Biosynthesis Protein SpsA, Chain A"/>
    <property type="match status" value="1"/>
</dbReference>
<evidence type="ECO:0000256" key="1">
    <source>
        <dbReference type="ARBA" id="ARBA00004823"/>
    </source>
</evidence>
<evidence type="ECO:0000256" key="3">
    <source>
        <dbReference type="ARBA" id="ARBA00012387"/>
    </source>
</evidence>
<dbReference type="SUPFAM" id="SSF53448">
    <property type="entry name" value="Nucleotide-diphospho-sugar transferases"/>
    <property type="match status" value="1"/>
</dbReference>
<feature type="domain" description="Nucleotidyl transferase" evidence="10">
    <location>
        <begin position="4"/>
        <end position="291"/>
    </location>
</feature>
<dbReference type="InterPro" id="IPR051161">
    <property type="entry name" value="Mannose-6P_isomerase_type2"/>
</dbReference>
<protein>
    <recommendedName>
        <fullName evidence="3">mannose-1-phosphate guanylyltransferase</fullName>
        <ecNumber evidence="3">2.7.7.13</ecNumber>
    </recommendedName>
</protein>
<evidence type="ECO:0000313" key="13">
    <source>
        <dbReference type="EMBL" id="EKT61274.1"/>
    </source>
</evidence>
<reference evidence="13 14" key="1">
    <citation type="journal article" date="2012" name="BMC Genomics">
        <title>Comparative genomics of bacteria in the genus Providencia isolated from wild Drosophila melanogaster.</title>
        <authorList>
            <person name="Galac M.R."/>
            <person name="Lazzaro B.P."/>
        </authorList>
    </citation>
    <scope>NUCLEOTIDE SEQUENCE [LARGE SCALE GENOMIC DNA]</scope>
    <source>
        <strain evidence="13 14">DSM 19967</strain>
    </source>
</reference>
<evidence type="ECO:0000259" key="12">
    <source>
        <dbReference type="Pfam" id="PF22640"/>
    </source>
</evidence>
<keyword evidence="7" id="KW-0342">GTP-binding</keyword>
<evidence type="ECO:0000256" key="2">
    <source>
        <dbReference type="ARBA" id="ARBA00006115"/>
    </source>
</evidence>
<sequence length="469" mass="53102">MILPVIMAGGSGSRLWPMSRAHMPKQFLSLTSHLTMLQETLERLKDIEHQPPIIICNEEHRFHVAEQLRDLDIPHSGIILEPIGRNTAPAISLAAQHALAKVKNDDEDPILLVLAADHLIQDTHAFHCAINKAKTLAENNLLVTFGIIATKPETGYGYIKCGNKTKIDNDCYFVNSFVEKPDIDTAKSYLNAGNYLWNSGMFMFKASRYLKELSLFNPNIVLSTENALNNAVSDLDFIRLNKDAFEACPSESIDYAVMEHTKDAAVVPLDAKWSDVGAWSSLWEVSDKDQNSNVLKGDIITEDTNHCYISSPERLIAVLGIEDLIIIDTKDALLISHRDKVQNVKNIVELLKEHNRKEFKNHIEVYQPWGKYEHIAEGERYHVKKITVKPGGKTATQLHYHRAEHWVILSGTAKIYKDDNEYIISENESVFIPLGTKHYFENPGKIPLELIEVRTGSYLEDDDIIRIKN</sequence>
<feature type="domain" description="Mannose-6-phosphate isomerase type II C-terminal" evidence="11">
    <location>
        <begin position="355"/>
        <end position="468"/>
    </location>
</feature>
<dbReference type="PANTHER" id="PTHR46390:SF1">
    <property type="entry name" value="MANNOSE-1-PHOSPHATE GUANYLYLTRANSFERASE"/>
    <property type="match status" value="1"/>
</dbReference>
<comment type="similarity">
    <text evidence="2 9">Belongs to the mannose-6-phosphate isomerase type 2 family.</text>
</comment>
<dbReference type="GO" id="GO:0005525">
    <property type="term" value="F:GTP binding"/>
    <property type="evidence" value="ECO:0007669"/>
    <property type="project" value="UniProtKB-KW"/>
</dbReference>
<dbReference type="Pfam" id="PF22640">
    <property type="entry name" value="ManC_GMP_beta-helix"/>
    <property type="match status" value="1"/>
</dbReference>
<name>K8WL42_9GAMM</name>
<dbReference type="Pfam" id="PF01050">
    <property type="entry name" value="MannoseP_isomer"/>
    <property type="match status" value="1"/>
</dbReference>
<dbReference type="NCBIfam" id="TIGR01479">
    <property type="entry name" value="GMP_PMI"/>
    <property type="match status" value="1"/>
</dbReference>
<feature type="domain" description="MannoseP isomerase/GMP-like beta-helix" evidence="12">
    <location>
        <begin position="299"/>
        <end position="351"/>
    </location>
</feature>
<keyword evidence="14" id="KW-1185">Reference proteome</keyword>
<dbReference type="Gene3D" id="2.60.120.10">
    <property type="entry name" value="Jelly Rolls"/>
    <property type="match status" value="1"/>
</dbReference>
<accession>K8WL42</accession>
<dbReference type="FunFam" id="2.60.120.10:FF:000032">
    <property type="entry name" value="Mannose-1-phosphate guanylyltransferase/mannose-6-phosphate isomerase"/>
    <property type="match status" value="1"/>
</dbReference>
<dbReference type="InterPro" id="IPR054566">
    <property type="entry name" value="ManC/GMP-like_b-helix"/>
</dbReference>
<evidence type="ECO:0000256" key="8">
    <source>
        <dbReference type="ARBA" id="ARBA00047343"/>
    </source>
</evidence>
<dbReference type="PANTHER" id="PTHR46390">
    <property type="entry name" value="MANNOSE-1-PHOSPHATE GUANYLYLTRANSFERASE"/>
    <property type="match status" value="1"/>
</dbReference>
<dbReference type="InterPro" id="IPR014710">
    <property type="entry name" value="RmlC-like_jellyroll"/>
</dbReference>
<evidence type="ECO:0000256" key="4">
    <source>
        <dbReference type="ARBA" id="ARBA00022679"/>
    </source>
</evidence>
<evidence type="ECO:0000256" key="5">
    <source>
        <dbReference type="ARBA" id="ARBA00022695"/>
    </source>
</evidence>
<dbReference type="EMBL" id="AKKN01000002">
    <property type="protein sequence ID" value="EKT61274.1"/>
    <property type="molecule type" value="Genomic_DNA"/>
</dbReference>
<dbReference type="GO" id="GO:0009298">
    <property type="term" value="P:GDP-mannose biosynthetic process"/>
    <property type="evidence" value="ECO:0007669"/>
    <property type="project" value="UniProtKB-UniPathway"/>
</dbReference>
<evidence type="ECO:0000313" key="14">
    <source>
        <dbReference type="Proteomes" id="UP000010290"/>
    </source>
</evidence>
<comment type="pathway">
    <text evidence="1">Nucleotide-sugar biosynthesis; GDP-alpha-D-mannose biosynthesis; GDP-alpha-D-mannose from alpha-D-mannose 1-phosphate (GTP route): step 1/1.</text>
</comment>
<dbReference type="InterPro" id="IPR006375">
    <property type="entry name" value="Man1P_GuaTrfase/Man6P_Isoase"/>
</dbReference>
<dbReference type="Pfam" id="PF00483">
    <property type="entry name" value="NTP_transferase"/>
    <property type="match status" value="1"/>
</dbReference>
<dbReference type="GO" id="GO:0004475">
    <property type="term" value="F:mannose-1-phosphate guanylyltransferase (GTP) activity"/>
    <property type="evidence" value="ECO:0007669"/>
    <property type="project" value="UniProtKB-EC"/>
</dbReference>
<keyword evidence="4 13" id="KW-0808">Transferase</keyword>
<evidence type="ECO:0000256" key="7">
    <source>
        <dbReference type="ARBA" id="ARBA00023134"/>
    </source>
</evidence>
<evidence type="ECO:0000256" key="9">
    <source>
        <dbReference type="RuleBase" id="RU004190"/>
    </source>
</evidence>
<dbReference type="HOGENOM" id="CLU_035527_1_0_6"/>
<dbReference type="FunFam" id="3.90.550.10:FF:000046">
    <property type="entry name" value="Mannose-1-phosphate guanylyltransferase (GDP)"/>
    <property type="match status" value="1"/>
</dbReference>
<dbReference type="GO" id="GO:0000271">
    <property type="term" value="P:polysaccharide biosynthetic process"/>
    <property type="evidence" value="ECO:0007669"/>
    <property type="project" value="InterPro"/>
</dbReference>
<dbReference type="InterPro" id="IPR029044">
    <property type="entry name" value="Nucleotide-diphossugar_trans"/>
</dbReference>
<dbReference type="Proteomes" id="UP000010290">
    <property type="component" value="Chromosome"/>
</dbReference>
<evidence type="ECO:0000256" key="6">
    <source>
        <dbReference type="ARBA" id="ARBA00022741"/>
    </source>
</evidence>